<dbReference type="AlphaFoldDB" id="A0A6J6MA54"/>
<sequence length="365" mass="41426">MLTLDNQFERRALSNSVLIATKELEPSLLDATCWYQLSRGLFSIGYFRAAWCARENSLDISIDEGLERNSSPTAVVRAVEADLERLNLDSVRKLLELTDKIPRQSFDSLRAHLNLFERSSVKNPVDEPIVASSPDQLFHELVYNKNVALVGPGHPHGEYGIEIDSAETVTRVKFVGEENLPPSRFHGARCNIAYQAALNILNEYVEAGLNLDFYQNIDMLVSNSELPHFSGKPVVTIKHPISMYRTTAISGVIMLYQLINARPKAIKIYGFDFRAHRKQYSDSARDFYHVNGPILGNPYPGFDSDNLPSWIVAMDFSEHDFVSNFCFAQNLYKAGLFDIEPYGKSILELTPYQYVERLEEMLGDW</sequence>
<dbReference type="EMBL" id="CAEZWU010000095">
    <property type="protein sequence ID" value="CAB4669694.1"/>
    <property type="molecule type" value="Genomic_DNA"/>
</dbReference>
<accession>A0A6J6MA54</accession>
<reference evidence="1" key="1">
    <citation type="submission" date="2020-05" db="EMBL/GenBank/DDBJ databases">
        <authorList>
            <person name="Chiriac C."/>
            <person name="Salcher M."/>
            <person name="Ghai R."/>
            <person name="Kavagutti S V."/>
        </authorList>
    </citation>
    <scope>NUCLEOTIDE SEQUENCE</scope>
</reference>
<evidence type="ECO:0000313" key="1">
    <source>
        <dbReference type="EMBL" id="CAB4669694.1"/>
    </source>
</evidence>
<organism evidence="1">
    <name type="scientific">freshwater metagenome</name>
    <dbReference type="NCBI Taxonomy" id="449393"/>
    <lineage>
        <taxon>unclassified sequences</taxon>
        <taxon>metagenomes</taxon>
        <taxon>ecological metagenomes</taxon>
    </lineage>
</organism>
<name>A0A6J6MA54_9ZZZZ</name>
<proteinExistence type="predicted"/>
<gene>
    <name evidence="1" type="ORF">UFOPK2292_00738</name>
</gene>
<protein>
    <submittedName>
        <fullName evidence="1">Unannotated protein</fullName>
    </submittedName>
</protein>